<evidence type="ECO:0000256" key="11">
    <source>
        <dbReference type="ARBA" id="ARBA00023284"/>
    </source>
</evidence>
<dbReference type="InterPro" id="IPR013766">
    <property type="entry name" value="Thioredoxin_domain"/>
</dbReference>
<dbReference type="PANTHER" id="PTHR46107:SF1">
    <property type="entry name" value="THIOREDOXIN-RELATED TRANSMEMBRANE PROTEIN 4"/>
    <property type="match status" value="1"/>
</dbReference>
<keyword evidence="8 13" id="KW-1133">Transmembrane helix</keyword>
<evidence type="ECO:0000259" key="14">
    <source>
        <dbReference type="PROSITE" id="PS51352"/>
    </source>
</evidence>
<keyword evidence="11" id="KW-0676">Redox-active center</keyword>
<keyword evidence="5" id="KW-0732">Signal</keyword>
<keyword evidence="2" id="KW-0813">Transport</keyword>
<dbReference type="EMBL" id="JBHFQA010000005">
    <property type="protein sequence ID" value="KAL2099326.1"/>
    <property type="molecule type" value="Genomic_DNA"/>
</dbReference>
<dbReference type="Pfam" id="PF00085">
    <property type="entry name" value="Thioredoxin"/>
    <property type="match status" value="1"/>
</dbReference>
<keyword evidence="10" id="KW-1015">Disulfide bond</keyword>
<comment type="caution">
    <text evidence="15">The sequence shown here is derived from an EMBL/GenBank/DDBJ whole genome shotgun (WGS) entry which is preliminary data.</text>
</comment>
<proteinExistence type="predicted"/>
<dbReference type="PROSITE" id="PS51352">
    <property type="entry name" value="THIOREDOXIN_2"/>
    <property type="match status" value="1"/>
</dbReference>
<dbReference type="Proteomes" id="UP001591681">
    <property type="component" value="Unassembled WGS sequence"/>
</dbReference>
<evidence type="ECO:0000256" key="8">
    <source>
        <dbReference type="ARBA" id="ARBA00022989"/>
    </source>
</evidence>
<organism evidence="15 16">
    <name type="scientific">Coilia grayii</name>
    <name type="common">Gray's grenadier anchovy</name>
    <dbReference type="NCBI Taxonomy" id="363190"/>
    <lineage>
        <taxon>Eukaryota</taxon>
        <taxon>Metazoa</taxon>
        <taxon>Chordata</taxon>
        <taxon>Craniata</taxon>
        <taxon>Vertebrata</taxon>
        <taxon>Euteleostomi</taxon>
        <taxon>Actinopterygii</taxon>
        <taxon>Neopterygii</taxon>
        <taxon>Teleostei</taxon>
        <taxon>Clupei</taxon>
        <taxon>Clupeiformes</taxon>
        <taxon>Clupeoidei</taxon>
        <taxon>Engraulidae</taxon>
        <taxon>Coilinae</taxon>
        <taxon>Coilia</taxon>
    </lineage>
</organism>
<feature type="transmembrane region" description="Helical" evidence="13">
    <location>
        <begin position="186"/>
        <end position="215"/>
    </location>
</feature>
<evidence type="ECO:0000256" key="9">
    <source>
        <dbReference type="ARBA" id="ARBA00023136"/>
    </source>
</evidence>
<evidence type="ECO:0000256" key="3">
    <source>
        <dbReference type="ARBA" id="ARBA00022553"/>
    </source>
</evidence>
<reference evidence="15 16" key="1">
    <citation type="submission" date="2024-09" db="EMBL/GenBank/DDBJ databases">
        <title>A chromosome-level genome assembly of Gray's grenadier anchovy, Coilia grayii.</title>
        <authorList>
            <person name="Fu Z."/>
        </authorList>
    </citation>
    <scope>NUCLEOTIDE SEQUENCE [LARGE SCALE GENOMIC DNA]</scope>
    <source>
        <strain evidence="15">G4</strain>
        <tissue evidence="15">Muscle</tissue>
    </source>
</reference>
<feature type="compositionally biased region" description="Acidic residues" evidence="12">
    <location>
        <begin position="234"/>
        <end position="244"/>
    </location>
</feature>
<evidence type="ECO:0000256" key="5">
    <source>
        <dbReference type="ARBA" id="ARBA00022729"/>
    </source>
</evidence>
<evidence type="ECO:0000256" key="13">
    <source>
        <dbReference type="SAM" id="Phobius"/>
    </source>
</evidence>
<sequence>MAGYKCCWKLKCDRNRLWIYSFLFVLLNVSPIATSENSVLTVADANWTVILEGEWMLKFYAPWCPACQHLQNDWEGFAKLSQALGISVGKVDVTRQPGLSGRFLVTTLPTIFHAKDGNFRRYMSSRSVEDFQAYISQKKWEAVEPLPGWKSPSSFLMSGMAALFRLSVWIRQIHNYLTDSLGIPVWGSYIIFALVTLFTGLLLGLMLVLIADFFWPSRPRQSEMKAGAKGATDEGSEGELEEPFLEEKRSAWDADNELVSGEDSAGEDDATPVAEVSDDTTATSSHDDAPTDLRKRRPQQEAQNSSEGT</sequence>
<feature type="region of interest" description="Disordered" evidence="12">
    <location>
        <begin position="224"/>
        <end position="309"/>
    </location>
</feature>
<evidence type="ECO:0000256" key="4">
    <source>
        <dbReference type="ARBA" id="ARBA00022692"/>
    </source>
</evidence>
<evidence type="ECO:0000256" key="12">
    <source>
        <dbReference type="SAM" id="MobiDB-lite"/>
    </source>
</evidence>
<evidence type="ECO:0000313" key="15">
    <source>
        <dbReference type="EMBL" id="KAL2099326.1"/>
    </source>
</evidence>
<keyword evidence="16" id="KW-1185">Reference proteome</keyword>
<keyword evidence="4 13" id="KW-0812">Transmembrane</keyword>
<keyword evidence="7" id="KW-0249">Electron transport</keyword>
<dbReference type="SUPFAM" id="SSF52833">
    <property type="entry name" value="Thioredoxin-like"/>
    <property type="match status" value="1"/>
</dbReference>
<feature type="domain" description="Thioredoxin" evidence="14">
    <location>
        <begin position="29"/>
        <end position="140"/>
    </location>
</feature>
<evidence type="ECO:0000256" key="2">
    <source>
        <dbReference type="ARBA" id="ARBA00022448"/>
    </source>
</evidence>
<keyword evidence="6" id="KW-0256">Endoplasmic reticulum</keyword>
<protein>
    <recommendedName>
        <fullName evidence="14">Thioredoxin domain-containing protein</fullName>
    </recommendedName>
</protein>
<keyword evidence="9 13" id="KW-0472">Membrane</keyword>
<accession>A0ABD1KJF8</accession>
<name>A0ABD1KJF8_9TELE</name>
<evidence type="ECO:0000256" key="1">
    <source>
        <dbReference type="ARBA" id="ARBA00004115"/>
    </source>
</evidence>
<feature type="compositionally biased region" description="Polar residues" evidence="12">
    <location>
        <begin position="300"/>
        <end position="309"/>
    </location>
</feature>
<evidence type="ECO:0000256" key="7">
    <source>
        <dbReference type="ARBA" id="ARBA00022982"/>
    </source>
</evidence>
<comment type="subcellular location">
    <subcellularLocation>
        <location evidence="1">Endoplasmic reticulum membrane</location>
        <topology evidence="1">Single-pass type I membrane protein</topology>
    </subcellularLocation>
</comment>
<evidence type="ECO:0000313" key="16">
    <source>
        <dbReference type="Proteomes" id="UP001591681"/>
    </source>
</evidence>
<dbReference type="GO" id="GO:0005789">
    <property type="term" value="C:endoplasmic reticulum membrane"/>
    <property type="evidence" value="ECO:0007669"/>
    <property type="project" value="UniProtKB-SubCell"/>
</dbReference>
<dbReference type="AlphaFoldDB" id="A0ABD1KJF8"/>
<dbReference type="Gene3D" id="3.40.30.10">
    <property type="entry name" value="Glutaredoxin"/>
    <property type="match status" value="1"/>
</dbReference>
<evidence type="ECO:0000256" key="6">
    <source>
        <dbReference type="ARBA" id="ARBA00022824"/>
    </source>
</evidence>
<dbReference type="PANTHER" id="PTHR46107">
    <property type="entry name" value="DUMPY: SHORTER THAN WILD-TYPE"/>
    <property type="match status" value="1"/>
</dbReference>
<keyword evidence="3" id="KW-0597">Phosphoprotein</keyword>
<dbReference type="PROSITE" id="PS00194">
    <property type="entry name" value="THIOREDOXIN_1"/>
    <property type="match status" value="1"/>
</dbReference>
<gene>
    <name evidence="15" type="ORF">ACEWY4_005806</name>
</gene>
<dbReference type="InterPro" id="IPR017937">
    <property type="entry name" value="Thioredoxin_CS"/>
</dbReference>
<evidence type="ECO:0000256" key="10">
    <source>
        <dbReference type="ARBA" id="ARBA00023157"/>
    </source>
</evidence>
<dbReference type="InterPro" id="IPR036249">
    <property type="entry name" value="Thioredoxin-like_sf"/>
</dbReference>
<dbReference type="InterPro" id="IPR052454">
    <property type="entry name" value="TMX_domain-containing"/>
</dbReference>